<dbReference type="Proteomes" id="UP000327157">
    <property type="component" value="Chromosome 16"/>
</dbReference>
<evidence type="ECO:0000313" key="3">
    <source>
        <dbReference type="EMBL" id="KAB2626241.1"/>
    </source>
</evidence>
<name>A0A5N5HJ67_9ROSA</name>
<reference evidence="3 4" key="1">
    <citation type="submission" date="2019-09" db="EMBL/GenBank/DDBJ databases">
        <authorList>
            <person name="Ou C."/>
        </authorList>
    </citation>
    <scope>NUCLEOTIDE SEQUENCE [LARGE SCALE GENOMIC DNA]</scope>
    <source>
        <strain evidence="3">S2</strain>
        <tissue evidence="3">Leaf</tissue>
    </source>
</reference>
<comment type="caution">
    <text evidence="3">The sequence shown here is derived from an EMBL/GenBank/DDBJ whole genome shotgun (WGS) entry which is preliminary data.</text>
</comment>
<dbReference type="EMBL" id="SMOL01000160">
    <property type="protein sequence ID" value="KAB2626241.1"/>
    <property type="molecule type" value="Genomic_DNA"/>
</dbReference>
<sequence>MEEVTPDPNVSLQLLMDMVKGNEHNDLGVGRGWDLEWSSSSTISHHLIEMSSRLQQVEIELVRQREEVARMREETTCEQEATAHDREAVPMYIARIAQAMPASGIRNPKPPSNLSGAILPTTSASTQAI</sequence>
<feature type="coiled-coil region" evidence="1">
    <location>
        <begin position="47"/>
        <end position="74"/>
    </location>
</feature>
<gene>
    <name evidence="3" type="ORF">D8674_017901</name>
</gene>
<evidence type="ECO:0000313" key="4">
    <source>
        <dbReference type="Proteomes" id="UP000327157"/>
    </source>
</evidence>
<reference evidence="3 4" key="3">
    <citation type="submission" date="2019-11" db="EMBL/GenBank/DDBJ databases">
        <title>A de novo genome assembly of a pear dwarfing rootstock.</title>
        <authorList>
            <person name="Wang F."/>
            <person name="Wang J."/>
            <person name="Li S."/>
            <person name="Zhang Y."/>
            <person name="Fang M."/>
            <person name="Ma L."/>
            <person name="Zhao Y."/>
            <person name="Jiang S."/>
        </authorList>
    </citation>
    <scope>NUCLEOTIDE SEQUENCE [LARGE SCALE GENOMIC DNA]</scope>
    <source>
        <strain evidence="3">S2</strain>
        <tissue evidence="3">Leaf</tissue>
    </source>
</reference>
<dbReference type="AlphaFoldDB" id="A0A5N5HJ67"/>
<feature type="compositionally biased region" description="Polar residues" evidence="2">
    <location>
        <begin position="112"/>
        <end position="129"/>
    </location>
</feature>
<accession>A0A5N5HJ67</accession>
<evidence type="ECO:0000256" key="1">
    <source>
        <dbReference type="SAM" id="Coils"/>
    </source>
</evidence>
<protein>
    <submittedName>
        <fullName evidence="3">Uncharacterized protein</fullName>
    </submittedName>
</protein>
<reference evidence="4" key="2">
    <citation type="submission" date="2019-10" db="EMBL/GenBank/DDBJ databases">
        <title>A de novo genome assembly of a pear dwarfing rootstock.</title>
        <authorList>
            <person name="Wang F."/>
            <person name="Wang J."/>
            <person name="Li S."/>
            <person name="Zhang Y."/>
            <person name="Fang M."/>
            <person name="Ma L."/>
            <person name="Zhao Y."/>
            <person name="Jiang S."/>
        </authorList>
    </citation>
    <scope>NUCLEOTIDE SEQUENCE [LARGE SCALE GENOMIC DNA]</scope>
</reference>
<evidence type="ECO:0000256" key="2">
    <source>
        <dbReference type="SAM" id="MobiDB-lite"/>
    </source>
</evidence>
<keyword evidence="4" id="KW-1185">Reference proteome</keyword>
<feature type="region of interest" description="Disordered" evidence="2">
    <location>
        <begin position="109"/>
        <end position="129"/>
    </location>
</feature>
<keyword evidence="1" id="KW-0175">Coiled coil</keyword>
<organism evidence="3 4">
    <name type="scientific">Pyrus ussuriensis x Pyrus communis</name>
    <dbReference type="NCBI Taxonomy" id="2448454"/>
    <lineage>
        <taxon>Eukaryota</taxon>
        <taxon>Viridiplantae</taxon>
        <taxon>Streptophyta</taxon>
        <taxon>Embryophyta</taxon>
        <taxon>Tracheophyta</taxon>
        <taxon>Spermatophyta</taxon>
        <taxon>Magnoliopsida</taxon>
        <taxon>eudicotyledons</taxon>
        <taxon>Gunneridae</taxon>
        <taxon>Pentapetalae</taxon>
        <taxon>rosids</taxon>
        <taxon>fabids</taxon>
        <taxon>Rosales</taxon>
        <taxon>Rosaceae</taxon>
        <taxon>Amygdaloideae</taxon>
        <taxon>Maleae</taxon>
        <taxon>Pyrus</taxon>
    </lineage>
</organism>
<proteinExistence type="predicted"/>